<dbReference type="AlphaFoldDB" id="A0A381VUV4"/>
<evidence type="ECO:0000313" key="2">
    <source>
        <dbReference type="EMBL" id="SVA44080.1"/>
    </source>
</evidence>
<feature type="transmembrane region" description="Helical" evidence="1">
    <location>
        <begin position="6"/>
        <end position="28"/>
    </location>
</feature>
<reference evidence="2" key="1">
    <citation type="submission" date="2018-05" db="EMBL/GenBank/DDBJ databases">
        <authorList>
            <person name="Lanie J.A."/>
            <person name="Ng W.-L."/>
            <person name="Kazmierczak K.M."/>
            <person name="Andrzejewski T.M."/>
            <person name="Davidsen T.M."/>
            <person name="Wayne K.J."/>
            <person name="Tettelin H."/>
            <person name="Glass J.I."/>
            <person name="Rusch D."/>
            <person name="Podicherti R."/>
            <person name="Tsui H.-C.T."/>
            <person name="Winkler M.E."/>
        </authorList>
    </citation>
    <scope>NUCLEOTIDE SEQUENCE</scope>
</reference>
<dbReference type="EMBL" id="UINC01009858">
    <property type="protein sequence ID" value="SVA44080.1"/>
    <property type="molecule type" value="Genomic_DNA"/>
</dbReference>
<keyword evidence="1" id="KW-0812">Transmembrane</keyword>
<accession>A0A381VUV4</accession>
<keyword evidence="1" id="KW-1133">Transmembrane helix</keyword>
<sequence length="218" mass="24916">MELTFFSFWQGLSFLAGVFVFYILLIFWEMNSITINLLGRSIFHLPLYVIKDRKNISYDISFIETHLQEIQTLLEEGEQQYPMQLESVQNLLWQKVDGFSYFHINSLNGHVYALILWGFTGTLYGAMSSFHDLANAFGGGQDPGDMIKQTLGGGLSLALISSLAASIIGAVVILVRRFLLLCISDYEHHIQVKITSIYWDQIKRERKQKSTEETESTD</sequence>
<feature type="transmembrane region" description="Helical" evidence="1">
    <location>
        <begin position="151"/>
        <end position="175"/>
    </location>
</feature>
<name>A0A381VUV4_9ZZZZ</name>
<protein>
    <submittedName>
        <fullName evidence="2">Uncharacterized protein</fullName>
    </submittedName>
</protein>
<organism evidence="2">
    <name type="scientific">marine metagenome</name>
    <dbReference type="NCBI Taxonomy" id="408172"/>
    <lineage>
        <taxon>unclassified sequences</taxon>
        <taxon>metagenomes</taxon>
        <taxon>ecological metagenomes</taxon>
    </lineage>
</organism>
<proteinExistence type="predicted"/>
<keyword evidence="1" id="KW-0472">Membrane</keyword>
<gene>
    <name evidence="2" type="ORF">METZ01_LOCUS96934</name>
</gene>
<feature type="transmembrane region" description="Helical" evidence="1">
    <location>
        <begin position="111"/>
        <end position="131"/>
    </location>
</feature>
<evidence type="ECO:0000256" key="1">
    <source>
        <dbReference type="SAM" id="Phobius"/>
    </source>
</evidence>